<dbReference type="SUPFAM" id="SSF51445">
    <property type="entry name" value="(Trans)glycosidases"/>
    <property type="match status" value="1"/>
</dbReference>
<evidence type="ECO:0000256" key="6">
    <source>
        <dbReference type="PIRSR" id="PIRSR625705-1"/>
    </source>
</evidence>
<dbReference type="RefSeq" id="WP_093712160.1">
    <property type="nucleotide sequence ID" value="NZ_FONG01000002.1"/>
</dbReference>
<evidence type="ECO:0000256" key="1">
    <source>
        <dbReference type="ARBA" id="ARBA00001231"/>
    </source>
</evidence>
<dbReference type="PRINTS" id="PR00738">
    <property type="entry name" value="GLHYDRLASE20"/>
</dbReference>
<dbReference type="InterPro" id="IPR015883">
    <property type="entry name" value="Glyco_hydro_20_cat"/>
</dbReference>
<keyword evidence="10" id="KW-1185">Reference proteome</keyword>
<keyword evidence="4" id="KW-0378">Hydrolase</keyword>
<evidence type="ECO:0000256" key="2">
    <source>
        <dbReference type="ARBA" id="ARBA00006285"/>
    </source>
</evidence>
<comment type="similarity">
    <text evidence="2">Belongs to the glycosyl hydrolase 20 family.</text>
</comment>
<dbReference type="InterPro" id="IPR017853">
    <property type="entry name" value="GH"/>
</dbReference>
<dbReference type="PANTHER" id="PTHR22600:SF57">
    <property type="entry name" value="BETA-N-ACETYLHEXOSAMINIDASE"/>
    <property type="match status" value="1"/>
</dbReference>
<dbReference type="CDD" id="cd06563">
    <property type="entry name" value="GH20_chitobiase-like"/>
    <property type="match status" value="1"/>
</dbReference>
<evidence type="ECO:0000313" key="10">
    <source>
        <dbReference type="Proteomes" id="UP000199323"/>
    </source>
</evidence>
<dbReference type="EC" id="3.2.1.52" evidence="3"/>
<reference evidence="9 10" key="1">
    <citation type="submission" date="2016-10" db="EMBL/GenBank/DDBJ databases">
        <authorList>
            <person name="de Groot N.N."/>
        </authorList>
    </citation>
    <scope>NUCLEOTIDE SEQUENCE [LARGE SCALE GENOMIC DNA]</scope>
    <source>
        <strain evidence="9 10">CGMCC 4.3510</strain>
    </source>
</reference>
<dbReference type="InterPro" id="IPR015882">
    <property type="entry name" value="HEX_bac_N"/>
</dbReference>
<sequence>MLLPAPVSSRTAGAAFRLDADTAVTAPPQLADEARWLQAALRPATGLPLPVRSDVDAEAGVSDNTVALSLRDGLGPEAYELTVGPAGVTIAGGDPAGVFYGCQTLRQLLPPDVFRRAPVPGAVWTVPGGTVRDAPRFRWRGAMLDVARHFMPKHDVLRFLDLLAMHRLNTFHLHLTDDQGWRLEIARYPRLTEVGSWRRESQRGAARDAPGDGRPHGGFYTRADIHEIVGYARQLHITVVPEIDLPGHSQAAIAAYPELGVTGEPLEVRTRWGVNRHLLNAEDSTVAFFRHVLDEVMELFPGPYVGIGGDECPKDEWRDDPRTQELIRRRGLAGEKGLQAWFLRQLSDHLTARGCRPFGWDEILEGDVPAGTVVASWRGMTGAVTAARRGHDVVSCPDDQVYLDYRQSELPDEPIPFAVPLTLENAYAFDPVPAGLTPPEAARILGGQANIWTEHMDSPRTVDYFAFPRLCAVAEALWSAGPRDVAAFRDRLRTHLLRLDALGVEYRRESGPLPWQTRPGVAGRPATRTQWAAHIDGLVADIRS</sequence>
<gene>
    <name evidence="9" type="ORF">SAMN05216251_102530</name>
</gene>
<evidence type="ECO:0000256" key="5">
    <source>
        <dbReference type="ARBA" id="ARBA00023295"/>
    </source>
</evidence>
<dbReference type="GO" id="GO:0004563">
    <property type="term" value="F:beta-N-acetylhexosaminidase activity"/>
    <property type="evidence" value="ECO:0007669"/>
    <property type="project" value="UniProtKB-EC"/>
</dbReference>
<dbReference type="Gene3D" id="3.30.379.10">
    <property type="entry name" value="Chitobiase/beta-hexosaminidase domain 2-like"/>
    <property type="match status" value="1"/>
</dbReference>
<dbReference type="Gene3D" id="3.20.20.80">
    <property type="entry name" value="Glycosidases"/>
    <property type="match status" value="1"/>
</dbReference>
<proteinExistence type="inferred from homology"/>
<dbReference type="AlphaFoldDB" id="A0A1I1ZPG4"/>
<evidence type="ECO:0000256" key="4">
    <source>
        <dbReference type="ARBA" id="ARBA00022801"/>
    </source>
</evidence>
<dbReference type="PANTHER" id="PTHR22600">
    <property type="entry name" value="BETA-HEXOSAMINIDASE"/>
    <property type="match status" value="1"/>
</dbReference>
<dbReference type="GO" id="GO:0030203">
    <property type="term" value="P:glycosaminoglycan metabolic process"/>
    <property type="evidence" value="ECO:0007669"/>
    <property type="project" value="TreeGrafter"/>
</dbReference>
<comment type="catalytic activity">
    <reaction evidence="1">
        <text>Hydrolysis of terminal non-reducing N-acetyl-D-hexosamine residues in N-acetyl-beta-D-hexosaminides.</text>
        <dbReference type="EC" id="3.2.1.52"/>
    </reaction>
</comment>
<feature type="domain" description="Glycoside hydrolase family 20 catalytic" evidence="7">
    <location>
        <begin position="137"/>
        <end position="480"/>
    </location>
</feature>
<dbReference type="InterPro" id="IPR025705">
    <property type="entry name" value="Beta_hexosaminidase_sua/sub"/>
</dbReference>
<dbReference type="OrthoDB" id="9763537at2"/>
<dbReference type="STRING" id="380248.SAMN05216251_102530"/>
<feature type="domain" description="Beta-hexosaminidase bacterial type N-terminal" evidence="8">
    <location>
        <begin position="2"/>
        <end position="134"/>
    </location>
</feature>
<protein>
    <recommendedName>
        <fullName evidence="3">beta-N-acetylhexosaminidase</fullName>
        <ecNumber evidence="3">3.2.1.52</ecNumber>
    </recommendedName>
</protein>
<keyword evidence="5" id="KW-0326">Glycosidase</keyword>
<feature type="active site" description="Proton donor" evidence="6">
    <location>
        <position position="311"/>
    </location>
</feature>
<dbReference type="GO" id="GO:0005975">
    <property type="term" value="P:carbohydrate metabolic process"/>
    <property type="evidence" value="ECO:0007669"/>
    <property type="project" value="InterPro"/>
</dbReference>
<dbReference type="Proteomes" id="UP000199323">
    <property type="component" value="Unassembled WGS sequence"/>
</dbReference>
<name>A0A1I1ZPG4_9ACTN</name>
<evidence type="ECO:0000313" key="9">
    <source>
        <dbReference type="EMBL" id="SFE33586.1"/>
    </source>
</evidence>
<dbReference type="Pfam" id="PF02838">
    <property type="entry name" value="Glyco_hydro_20b"/>
    <property type="match status" value="1"/>
</dbReference>
<dbReference type="InterPro" id="IPR029018">
    <property type="entry name" value="Hex-like_dom2"/>
</dbReference>
<dbReference type="GO" id="GO:0016020">
    <property type="term" value="C:membrane"/>
    <property type="evidence" value="ECO:0007669"/>
    <property type="project" value="TreeGrafter"/>
</dbReference>
<dbReference type="Pfam" id="PF00728">
    <property type="entry name" value="Glyco_hydro_20"/>
    <property type="match status" value="1"/>
</dbReference>
<evidence type="ECO:0000256" key="3">
    <source>
        <dbReference type="ARBA" id="ARBA00012663"/>
    </source>
</evidence>
<organism evidence="9 10">
    <name type="scientific">Actinacidiphila alni</name>
    <dbReference type="NCBI Taxonomy" id="380248"/>
    <lineage>
        <taxon>Bacteria</taxon>
        <taxon>Bacillati</taxon>
        <taxon>Actinomycetota</taxon>
        <taxon>Actinomycetes</taxon>
        <taxon>Kitasatosporales</taxon>
        <taxon>Streptomycetaceae</taxon>
        <taxon>Actinacidiphila</taxon>
    </lineage>
</organism>
<evidence type="ECO:0000259" key="8">
    <source>
        <dbReference type="Pfam" id="PF02838"/>
    </source>
</evidence>
<accession>A0A1I1ZPG4</accession>
<evidence type="ECO:0000259" key="7">
    <source>
        <dbReference type="Pfam" id="PF00728"/>
    </source>
</evidence>
<dbReference type="SUPFAM" id="SSF55545">
    <property type="entry name" value="beta-N-acetylhexosaminidase-like domain"/>
    <property type="match status" value="1"/>
</dbReference>
<dbReference type="EMBL" id="FONG01000002">
    <property type="protein sequence ID" value="SFE33586.1"/>
    <property type="molecule type" value="Genomic_DNA"/>
</dbReference>